<sequence length="46" mass="5023">MKKILVLVMTLAFYGCAATNPPEAPQAKGDWHSINTDLEAVKKGTY</sequence>
<name>A1YBN5_AERVE</name>
<organism evidence="2">
    <name type="scientific">Aeromonas veronii</name>
    <dbReference type="NCBI Taxonomy" id="654"/>
    <lineage>
        <taxon>Bacteria</taxon>
        <taxon>Pseudomonadati</taxon>
        <taxon>Pseudomonadota</taxon>
        <taxon>Gammaproteobacteria</taxon>
        <taxon>Aeromonadales</taxon>
        <taxon>Aeromonadaceae</taxon>
        <taxon>Aeromonas</taxon>
    </lineage>
</organism>
<protein>
    <submittedName>
        <fullName evidence="2">Conjugal transfer protein</fullName>
    </submittedName>
</protein>
<feature type="chain" id="PRO_5002641381" evidence="1">
    <location>
        <begin position="18"/>
        <end position="46"/>
    </location>
</feature>
<dbReference type="RefSeq" id="WP_202904482.1">
    <property type="nucleotide sequence ID" value="NZ_CDDU01000031.1"/>
</dbReference>
<dbReference type="AlphaFoldDB" id="A1YBN5"/>
<dbReference type="EMBL" id="DQ890522">
    <property type="protein sequence ID" value="ABI83643.1"/>
    <property type="molecule type" value="Genomic_DNA"/>
</dbReference>
<dbReference type="PROSITE" id="PS51257">
    <property type="entry name" value="PROKAR_LIPOPROTEIN"/>
    <property type="match status" value="1"/>
</dbReference>
<accession>A1YBN5</accession>
<feature type="signal peptide" evidence="1">
    <location>
        <begin position="1"/>
        <end position="17"/>
    </location>
</feature>
<reference evidence="2" key="1">
    <citation type="journal article" date="2006" name="PLoS ONE">
        <title>Detection of Conjugation Related Type Four Secretion Machinery in Aeromonas culicicola.</title>
        <authorList>
            <person name="Rangrez A.Y."/>
            <person name="Dayananda K.M."/>
            <person name="Atanur S."/>
            <person name="Joshi R."/>
            <person name="Patole M.S."/>
            <person name="Shouche Y.S."/>
        </authorList>
    </citation>
    <scope>NUCLEOTIDE SEQUENCE</scope>
    <source>
        <strain evidence="2">MTCC 3249</strain>
    </source>
</reference>
<evidence type="ECO:0000256" key="1">
    <source>
        <dbReference type="SAM" id="SignalP"/>
    </source>
</evidence>
<evidence type="ECO:0000313" key="2">
    <source>
        <dbReference type="EMBL" id="ABI83643.1"/>
    </source>
</evidence>
<proteinExistence type="predicted"/>
<gene>
    <name evidence="2" type="primary">traF</name>
</gene>
<keyword evidence="1" id="KW-0732">Signal</keyword>